<protein>
    <submittedName>
        <fullName evidence="1">Uncharacterized protein</fullName>
    </submittedName>
</protein>
<evidence type="ECO:0000313" key="1">
    <source>
        <dbReference type="EMBL" id="KAF2467349.1"/>
    </source>
</evidence>
<keyword evidence="2" id="KW-1185">Reference proteome</keyword>
<evidence type="ECO:0000313" key="2">
    <source>
        <dbReference type="Proteomes" id="UP000799755"/>
    </source>
</evidence>
<reference evidence="1" key="1">
    <citation type="journal article" date="2020" name="Stud. Mycol.">
        <title>101 Dothideomycetes genomes: a test case for predicting lifestyles and emergence of pathogens.</title>
        <authorList>
            <person name="Haridas S."/>
            <person name="Albert R."/>
            <person name="Binder M."/>
            <person name="Bloem J."/>
            <person name="Labutti K."/>
            <person name="Salamov A."/>
            <person name="Andreopoulos B."/>
            <person name="Baker S."/>
            <person name="Barry K."/>
            <person name="Bills G."/>
            <person name="Bluhm B."/>
            <person name="Cannon C."/>
            <person name="Castanera R."/>
            <person name="Culley D."/>
            <person name="Daum C."/>
            <person name="Ezra D."/>
            <person name="Gonzalez J."/>
            <person name="Henrissat B."/>
            <person name="Kuo A."/>
            <person name="Liang C."/>
            <person name="Lipzen A."/>
            <person name="Lutzoni F."/>
            <person name="Magnuson J."/>
            <person name="Mondo S."/>
            <person name="Nolan M."/>
            <person name="Ohm R."/>
            <person name="Pangilinan J."/>
            <person name="Park H.-J."/>
            <person name="Ramirez L."/>
            <person name="Alfaro M."/>
            <person name="Sun H."/>
            <person name="Tritt A."/>
            <person name="Yoshinaga Y."/>
            <person name="Zwiers L.-H."/>
            <person name="Turgeon B."/>
            <person name="Goodwin S."/>
            <person name="Spatafora J."/>
            <person name="Crous P."/>
            <person name="Grigoriev I."/>
        </authorList>
    </citation>
    <scope>NUCLEOTIDE SEQUENCE</scope>
    <source>
        <strain evidence="1">ATCC 200398</strain>
    </source>
</reference>
<name>A0ACB6QK59_9PLEO</name>
<accession>A0ACB6QK59</accession>
<comment type="caution">
    <text evidence="1">The sequence shown here is derived from an EMBL/GenBank/DDBJ whole genome shotgun (WGS) entry which is preliminary data.</text>
</comment>
<dbReference type="EMBL" id="MU003521">
    <property type="protein sequence ID" value="KAF2467349.1"/>
    <property type="molecule type" value="Genomic_DNA"/>
</dbReference>
<gene>
    <name evidence="1" type="ORF">BDR25DRAFT_345081</name>
</gene>
<proteinExistence type="predicted"/>
<sequence>MESSEVPNRHDNNSNSMFVLENLWPSSKSLPATSDVAFSIPNATNAAANQHQGDYDPPGFLKPFEAGHSSTVGADPGHDGHFNSVGLASFESYNTFLNELPTTINSQPWENSSSFSQPGGHGQDFLDNPLTGFSNETVVLENLSYGFPSSHMPDMGGYTMGSNSAGLVPAHQSRASALFAQPSQLPLAPLPATSAADSKEDRIPCTAPGCRKSFRRPGDFRRHLKIHGDPDFRCIIKKCPKTFTRLDKLRDHAKVHGIKL</sequence>
<dbReference type="Proteomes" id="UP000799755">
    <property type="component" value="Unassembled WGS sequence"/>
</dbReference>
<organism evidence="1 2">
    <name type="scientific">Lindgomyces ingoldianus</name>
    <dbReference type="NCBI Taxonomy" id="673940"/>
    <lineage>
        <taxon>Eukaryota</taxon>
        <taxon>Fungi</taxon>
        <taxon>Dikarya</taxon>
        <taxon>Ascomycota</taxon>
        <taxon>Pezizomycotina</taxon>
        <taxon>Dothideomycetes</taxon>
        <taxon>Pleosporomycetidae</taxon>
        <taxon>Pleosporales</taxon>
        <taxon>Lindgomycetaceae</taxon>
        <taxon>Lindgomyces</taxon>
    </lineage>
</organism>